<comment type="caution">
    <text evidence="5">The sequence shown here is derived from an EMBL/GenBank/DDBJ whole genome shotgun (WGS) entry which is preliminary data.</text>
</comment>
<dbReference type="AlphaFoldDB" id="A0AAW0Z6D5"/>
<dbReference type="InterPro" id="IPR011990">
    <property type="entry name" value="TPR-like_helical_dom_sf"/>
</dbReference>
<dbReference type="PROSITE" id="PS50005">
    <property type="entry name" value="TPR"/>
    <property type="match status" value="2"/>
</dbReference>
<evidence type="ECO:0000313" key="6">
    <source>
        <dbReference type="Proteomes" id="UP001388673"/>
    </source>
</evidence>
<protein>
    <recommendedName>
        <fullName evidence="7">TPR repeat-containing protein</fullName>
    </recommendedName>
</protein>
<reference evidence="5 6" key="1">
    <citation type="journal article" date="2024" name="bioRxiv">
        <title>Comparative genomics of Cryptococcus and Kwoniella reveals pathogenesis evolution and contrasting karyotype dynamics via intercentromeric recombination or chromosome fusion.</title>
        <authorList>
            <person name="Coelho M.A."/>
            <person name="David-Palma M."/>
            <person name="Shea T."/>
            <person name="Bowers K."/>
            <person name="McGinley-Smith S."/>
            <person name="Mohammad A.W."/>
            <person name="Gnirke A."/>
            <person name="Yurkov A.M."/>
            <person name="Nowrousian M."/>
            <person name="Sun S."/>
            <person name="Cuomo C.A."/>
            <person name="Heitman J."/>
        </authorList>
    </citation>
    <scope>NUCLEOTIDE SEQUENCE [LARGE SCALE GENOMIC DNA]</scope>
    <source>
        <strain evidence="5 6">CBS 13917</strain>
    </source>
</reference>
<accession>A0AAW0Z6D5</accession>
<dbReference type="SUPFAM" id="SSF48452">
    <property type="entry name" value="TPR-like"/>
    <property type="match status" value="1"/>
</dbReference>
<dbReference type="PANTHER" id="PTHR16193:SF0">
    <property type="entry name" value="TETRATRICOPEPTIDE REPEAT PROTEIN 27"/>
    <property type="match status" value="1"/>
</dbReference>
<name>A0AAW0Z6D5_9TREE</name>
<evidence type="ECO:0008006" key="7">
    <source>
        <dbReference type="Google" id="ProtNLM"/>
    </source>
</evidence>
<keyword evidence="6" id="KW-1185">Reference proteome</keyword>
<keyword evidence="1" id="KW-0677">Repeat</keyword>
<feature type="repeat" description="TPR" evidence="3">
    <location>
        <begin position="570"/>
        <end position="603"/>
    </location>
</feature>
<evidence type="ECO:0000256" key="1">
    <source>
        <dbReference type="ARBA" id="ARBA00022737"/>
    </source>
</evidence>
<evidence type="ECO:0000256" key="4">
    <source>
        <dbReference type="SAM" id="MobiDB-lite"/>
    </source>
</evidence>
<evidence type="ECO:0000256" key="2">
    <source>
        <dbReference type="ARBA" id="ARBA00022803"/>
    </source>
</evidence>
<evidence type="ECO:0000256" key="3">
    <source>
        <dbReference type="PROSITE-ProRule" id="PRU00339"/>
    </source>
</evidence>
<dbReference type="InterPro" id="IPR044244">
    <property type="entry name" value="TTC27/Emw1"/>
</dbReference>
<dbReference type="KEGG" id="kne:92177392"/>
<organism evidence="5 6">
    <name type="scientific">Kwoniella newhampshirensis</name>
    <dbReference type="NCBI Taxonomy" id="1651941"/>
    <lineage>
        <taxon>Eukaryota</taxon>
        <taxon>Fungi</taxon>
        <taxon>Dikarya</taxon>
        <taxon>Basidiomycota</taxon>
        <taxon>Agaricomycotina</taxon>
        <taxon>Tremellomycetes</taxon>
        <taxon>Tremellales</taxon>
        <taxon>Cryptococcaceae</taxon>
        <taxon>Kwoniella</taxon>
    </lineage>
</organism>
<dbReference type="SMART" id="SM00028">
    <property type="entry name" value="TPR"/>
    <property type="match status" value="2"/>
</dbReference>
<dbReference type="Gene3D" id="1.25.40.10">
    <property type="entry name" value="Tetratricopeptide repeat domain"/>
    <property type="match status" value="1"/>
</dbReference>
<dbReference type="InterPro" id="IPR019734">
    <property type="entry name" value="TPR_rpt"/>
</dbReference>
<feature type="repeat" description="TPR" evidence="3">
    <location>
        <begin position="604"/>
        <end position="637"/>
    </location>
</feature>
<keyword evidence="2 3" id="KW-0802">TPR repeat</keyword>
<dbReference type="EMBL" id="JBCAWK010000001">
    <property type="protein sequence ID" value="KAK8869565.1"/>
    <property type="molecule type" value="Genomic_DNA"/>
</dbReference>
<dbReference type="PANTHER" id="PTHR16193">
    <property type="entry name" value="TETRATRICOPEPTIDE REPEAT PROTEIN 27"/>
    <property type="match status" value="1"/>
</dbReference>
<feature type="compositionally biased region" description="Polar residues" evidence="4">
    <location>
        <begin position="311"/>
        <end position="327"/>
    </location>
</feature>
<evidence type="ECO:0000313" key="5">
    <source>
        <dbReference type="EMBL" id="KAK8869565.1"/>
    </source>
</evidence>
<dbReference type="Pfam" id="PF13432">
    <property type="entry name" value="TPR_16"/>
    <property type="match status" value="1"/>
</dbReference>
<dbReference type="GeneID" id="92177392"/>
<feature type="region of interest" description="Disordered" evidence="4">
    <location>
        <begin position="266"/>
        <end position="342"/>
    </location>
</feature>
<proteinExistence type="predicted"/>
<dbReference type="RefSeq" id="XP_066805811.1">
    <property type="nucleotide sequence ID" value="XM_066943269.1"/>
</dbReference>
<gene>
    <name evidence="5" type="ORF">IAR55_000132</name>
</gene>
<dbReference type="Proteomes" id="UP001388673">
    <property type="component" value="Unassembled WGS sequence"/>
</dbReference>
<sequence length="908" mass="101369">MNEMEWSILRGVPYTNSDAGPWRENELAAQLGEADFKSILLSSEAQSVISSTPGLLEGLPSSPTDNEKNEQLDPVVRLIVAIALLHAFVQVNWTGPELDFTSLDILPKSTSSPTLEEINATSIPFLTLGGEPAYHLSSQPSLFLLARRLFLSFPRESLPTLPLWLLRLHLVHLSLLDEPVSPPADLLETVRDLLNNPNVTADQDLTATIHLEIGLLHHALAQEKQANQEFLAASQASGLEFELTGALGKKTKYQVASHSQLVLLAESRKREGDEEVTQDGSGPSGEESRKDEPSSSALPESVPLNDDTLLEETQFTRSTHPTTSNADSRLAHLDPSSQPPLHPLDQSLLLSLCLSQHNNSPESGLTASQMMPFLARVLSHPRNWSIHTTGLLLRSRLEAARSRTVERSTLQLQALIEQMPTSDSSTTERLRYFHQLPLPSKWEMERELAKRFLTVGVVRSALEIFTRLEMWEDAVMCLQRMDREEEAETIVKDLLEGKKIESDLVPALGRASLTEPRRAKLTSAREAKLWCLLGDLALNAESATKDPVAARITAIEHYTKAWEVSAHTSSRAMRSLGSLRVGGREYEEAIPCFRAALDINPLYARAWFALGVCLVRQERWTEAKDAFRRQVGVEEDDAEGWNNLAAVYLRLGEDGARDGEATPSVSYDNKMLAFRALRQGLRYAYANWRMWQNYMIVAIDVGELSEAARAMTRVIEEISTKDPILAVDPDVLDKLVDSVTRDDYSLATAGENGEKAVPTTSNEGFGLLPIVERLFDVTILPRISDSPRVWRAHGRLLRWKEDWSGALEDYLRAYRCGVAADERVERDVDMWREAVEELEDLVAVMSVLGPKAKAQAEASDGGKKKKGDWKFAAKGLVRTFMGRTRESFEGEKDWERLQELMDELKNSD</sequence>